<dbReference type="EMBL" id="MZGX01000005">
    <property type="protein sequence ID" value="OPX45139.1"/>
    <property type="molecule type" value="Genomic_DNA"/>
</dbReference>
<dbReference type="InterPro" id="IPR042099">
    <property type="entry name" value="ANL_N_sf"/>
</dbReference>
<dbReference type="Gene3D" id="3.30.300.30">
    <property type="match status" value="1"/>
</dbReference>
<accession>A0A1V4SMM1</accession>
<dbReference type="PANTHER" id="PTHR43767:SF1">
    <property type="entry name" value="NONRIBOSOMAL PEPTIDE SYNTHASE PES1 (EUROFUNG)-RELATED"/>
    <property type="match status" value="1"/>
</dbReference>
<dbReference type="PANTHER" id="PTHR43767">
    <property type="entry name" value="LONG-CHAIN-FATTY-ACID--COA LIGASE"/>
    <property type="match status" value="1"/>
</dbReference>
<organism evidence="3 4">
    <name type="scientific">Ruminiclostridium hungatei</name>
    <name type="common">Clostridium hungatei</name>
    <dbReference type="NCBI Taxonomy" id="48256"/>
    <lineage>
        <taxon>Bacteria</taxon>
        <taxon>Bacillati</taxon>
        <taxon>Bacillota</taxon>
        <taxon>Clostridia</taxon>
        <taxon>Eubacteriales</taxon>
        <taxon>Oscillospiraceae</taxon>
        <taxon>Ruminiclostridium</taxon>
    </lineage>
</organism>
<dbReference type="InterPro" id="IPR025110">
    <property type="entry name" value="AMP-bd_C"/>
</dbReference>
<sequence>MVCELIKDAFAGSENKTIIEYEDKKISFREYLELVEILKKGFCQSGLGPDNSVAVLLKKSYLGFFSFSALSEMGSIQLMMDPNLSEYELEKHLGVFSPDYFITDTAININGKPASYSRLEYGTGIKDAPIFIYKNQSMDGSWKGLCNQKDLKGAVIFFSSGSTDMPKAVIRTQDNILKDAINNIETFSIVPEDKVLCAASFSHVYGFGSGSIPYFASGATVKFINPFTTINKLHNELNNNGYTVFVGLPIHYKLLMDNCEDKLNLRIAFSAGGAISSEIVKNIYAKTGIRINNMYGMSELGGITTLYENISEDNLFSVGTPLSNVQVRLGEKINDEGDEYPLFEIYVKSNTISPGYYDTNKKGITGTSLEDGWFNTNDLGYMTEDGSVYIKSRRQNMINTSGKKINPLEIESVICQFQGIREAVVIGKKDEERGEVPVAFIVAEPSIDKQALLSFCYTKLPMHKIPKEVTVIDELPKTKSGKVKRHDVGRVV</sequence>
<name>A0A1V4SMM1_RUMHU</name>
<evidence type="ECO:0000259" key="2">
    <source>
        <dbReference type="Pfam" id="PF13193"/>
    </source>
</evidence>
<dbReference type="Gene3D" id="3.40.50.12780">
    <property type="entry name" value="N-terminal domain of ligase-like"/>
    <property type="match status" value="1"/>
</dbReference>
<dbReference type="SUPFAM" id="SSF56801">
    <property type="entry name" value="Acetyl-CoA synthetase-like"/>
    <property type="match status" value="1"/>
</dbReference>
<dbReference type="OrthoDB" id="9778383at2"/>
<feature type="domain" description="AMP-dependent synthetase/ligase" evidence="1">
    <location>
        <begin position="10"/>
        <end position="357"/>
    </location>
</feature>
<comment type="caution">
    <text evidence="3">The sequence shown here is derived from an EMBL/GenBank/DDBJ whole genome shotgun (WGS) entry which is preliminary data.</text>
</comment>
<dbReference type="Proteomes" id="UP000191554">
    <property type="component" value="Unassembled WGS sequence"/>
</dbReference>
<dbReference type="RefSeq" id="WP_080063481.1">
    <property type="nucleotide sequence ID" value="NZ_MZGX01000005.1"/>
</dbReference>
<reference evidence="3 4" key="1">
    <citation type="submission" date="2017-03" db="EMBL/GenBank/DDBJ databases">
        <title>Genome sequence of Clostridium hungatei DSM 14427.</title>
        <authorList>
            <person name="Poehlein A."/>
            <person name="Daniel R."/>
        </authorList>
    </citation>
    <scope>NUCLEOTIDE SEQUENCE [LARGE SCALE GENOMIC DNA]</scope>
    <source>
        <strain evidence="3 4">DSM 14427</strain>
    </source>
</reference>
<feature type="domain" description="AMP-binding enzyme C-terminal" evidence="2">
    <location>
        <begin position="409"/>
        <end position="482"/>
    </location>
</feature>
<keyword evidence="4" id="KW-1185">Reference proteome</keyword>
<dbReference type="CDD" id="cd04433">
    <property type="entry name" value="AFD_class_I"/>
    <property type="match status" value="1"/>
</dbReference>
<dbReference type="InterPro" id="IPR050237">
    <property type="entry name" value="ATP-dep_AMP-bd_enzyme"/>
</dbReference>
<dbReference type="AlphaFoldDB" id="A0A1V4SMM1"/>
<dbReference type="STRING" id="48256.CLHUN_10260"/>
<evidence type="ECO:0000259" key="1">
    <source>
        <dbReference type="Pfam" id="PF00501"/>
    </source>
</evidence>
<proteinExistence type="predicted"/>
<evidence type="ECO:0000313" key="3">
    <source>
        <dbReference type="EMBL" id="OPX45139.1"/>
    </source>
</evidence>
<keyword evidence="3" id="KW-0436">Ligase</keyword>
<dbReference type="EC" id="6.2.1.3" evidence="3"/>
<dbReference type="GO" id="GO:0004467">
    <property type="term" value="F:long-chain fatty acid-CoA ligase activity"/>
    <property type="evidence" value="ECO:0007669"/>
    <property type="project" value="UniProtKB-EC"/>
</dbReference>
<protein>
    <submittedName>
        <fullName evidence="3">Long-chain-fatty-acid--CoA ligase</fullName>
        <ecNumber evidence="3">6.2.1.3</ecNumber>
    </submittedName>
</protein>
<evidence type="ECO:0000313" key="4">
    <source>
        <dbReference type="Proteomes" id="UP000191554"/>
    </source>
</evidence>
<dbReference type="InterPro" id="IPR000873">
    <property type="entry name" value="AMP-dep_synth/lig_dom"/>
</dbReference>
<gene>
    <name evidence="3" type="primary">lcfB_2</name>
    <name evidence="3" type="ORF">CLHUN_10260</name>
</gene>
<dbReference type="Pfam" id="PF00501">
    <property type="entry name" value="AMP-binding"/>
    <property type="match status" value="1"/>
</dbReference>
<dbReference type="Pfam" id="PF13193">
    <property type="entry name" value="AMP-binding_C"/>
    <property type="match status" value="1"/>
</dbReference>
<dbReference type="InterPro" id="IPR045851">
    <property type="entry name" value="AMP-bd_C_sf"/>
</dbReference>